<keyword evidence="3" id="KW-1185">Reference proteome</keyword>
<dbReference type="Pfam" id="PF00378">
    <property type="entry name" value="ECH_1"/>
    <property type="match status" value="1"/>
</dbReference>
<accession>A0ABS2RMR4</accession>
<dbReference type="SUPFAM" id="SSF52096">
    <property type="entry name" value="ClpP/crotonase"/>
    <property type="match status" value="1"/>
</dbReference>
<sequence>MPDREGPDVDGVRAFPGGVKVSSTDRVTAVLLDRPAVRNAQSFATWSSLATVAETLPADTRVVLLRGSGGDFSSGLDLRLLRAGGLPAEGSLSDLVSGSDEEIERTLATFQLAFSRWRDLPAVVIAVVRGRAIGAGFQLALAADLRIAETGAVFDMAEPRLGLVPDLGGTHRLVELVGFARALEICTSTRPVTATQAAQWGLVNRVVPDDQLDWVVQARVDELCSLPAESAAAVKDLLSKASTRGYPEQLAAERGAQVPLLRSLAARSG</sequence>
<dbReference type="PROSITE" id="PS00166">
    <property type="entry name" value="ENOYL_COA_HYDRATASE"/>
    <property type="match status" value="1"/>
</dbReference>
<dbReference type="InterPro" id="IPR018376">
    <property type="entry name" value="Enoyl-CoA_hyd/isom_CS"/>
</dbReference>
<dbReference type="PANTHER" id="PTHR43459:SF1">
    <property type="entry name" value="EG:BACN32G11.4 PROTEIN"/>
    <property type="match status" value="1"/>
</dbReference>
<dbReference type="Gene3D" id="3.90.226.10">
    <property type="entry name" value="2-enoyl-CoA Hydratase, Chain A, domain 1"/>
    <property type="match status" value="1"/>
</dbReference>
<evidence type="ECO:0000256" key="1">
    <source>
        <dbReference type="RuleBase" id="RU003707"/>
    </source>
</evidence>
<comment type="caution">
    <text evidence="2">The sequence shown here is derived from an EMBL/GenBank/DDBJ whole genome shotgun (WGS) entry which is preliminary data.</text>
</comment>
<dbReference type="InterPro" id="IPR001753">
    <property type="entry name" value="Enoyl-CoA_hydra/iso"/>
</dbReference>
<proteinExistence type="inferred from homology"/>
<comment type="similarity">
    <text evidence="1">Belongs to the enoyl-CoA hydratase/isomerase family.</text>
</comment>
<reference evidence="2 3" key="1">
    <citation type="submission" date="2021-01" db="EMBL/GenBank/DDBJ databases">
        <title>Sequencing the genomes of 1000 actinobacteria strains.</title>
        <authorList>
            <person name="Klenk H.-P."/>
        </authorList>
    </citation>
    <scope>NUCLEOTIDE SEQUENCE [LARGE SCALE GENOMIC DNA]</scope>
    <source>
        <strain evidence="2 3">DSM 18662</strain>
    </source>
</reference>
<evidence type="ECO:0000313" key="3">
    <source>
        <dbReference type="Proteomes" id="UP000704762"/>
    </source>
</evidence>
<gene>
    <name evidence="2" type="ORF">JOE57_003188</name>
</gene>
<dbReference type="Proteomes" id="UP000704762">
    <property type="component" value="Unassembled WGS sequence"/>
</dbReference>
<evidence type="ECO:0000313" key="2">
    <source>
        <dbReference type="EMBL" id="MBM7800267.1"/>
    </source>
</evidence>
<name>A0ABS2RMR4_9ACTN</name>
<dbReference type="PANTHER" id="PTHR43459">
    <property type="entry name" value="ENOYL-COA HYDRATASE"/>
    <property type="match status" value="1"/>
</dbReference>
<dbReference type="EMBL" id="JAFBCF010000001">
    <property type="protein sequence ID" value="MBM7800267.1"/>
    <property type="molecule type" value="Genomic_DNA"/>
</dbReference>
<dbReference type="InterPro" id="IPR029045">
    <property type="entry name" value="ClpP/crotonase-like_dom_sf"/>
</dbReference>
<dbReference type="CDD" id="cd06558">
    <property type="entry name" value="crotonase-like"/>
    <property type="match status" value="1"/>
</dbReference>
<organism evidence="2 3">
    <name type="scientific">Microlunatus panaciterrae</name>
    <dbReference type="NCBI Taxonomy" id="400768"/>
    <lineage>
        <taxon>Bacteria</taxon>
        <taxon>Bacillati</taxon>
        <taxon>Actinomycetota</taxon>
        <taxon>Actinomycetes</taxon>
        <taxon>Propionibacteriales</taxon>
        <taxon>Propionibacteriaceae</taxon>
        <taxon>Microlunatus</taxon>
    </lineage>
</organism>
<protein>
    <submittedName>
        <fullName evidence="2">Enoyl-CoA hydratase/carnithine racemase</fullName>
    </submittedName>
</protein>
<dbReference type="RefSeq" id="WP_204919552.1">
    <property type="nucleotide sequence ID" value="NZ_BAAAQP010000003.1"/>
</dbReference>